<evidence type="ECO:0000313" key="4">
    <source>
        <dbReference type="WBParaSite" id="DME_0000091301-mRNA-1"/>
    </source>
</evidence>
<evidence type="ECO:0000313" key="2">
    <source>
        <dbReference type="Proteomes" id="UP000038040"/>
    </source>
</evidence>
<dbReference type="OrthoDB" id="5867672at2759"/>
<dbReference type="EMBL" id="UYYG01001152">
    <property type="protein sequence ID" value="VDN55300.1"/>
    <property type="molecule type" value="Genomic_DNA"/>
</dbReference>
<evidence type="ECO:0000313" key="3">
    <source>
        <dbReference type="Proteomes" id="UP000274756"/>
    </source>
</evidence>
<keyword evidence="3" id="KW-1185">Reference proteome</keyword>
<reference evidence="4" key="1">
    <citation type="submission" date="2017-02" db="UniProtKB">
        <authorList>
            <consortium name="WormBaseParasite"/>
        </authorList>
    </citation>
    <scope>IDENTIFICATION</scope>
</reference>
<protein>
    <submittedName>
        <fullName evidence="4">Ovule protein</fullName>
    </submittedName>
</protein>
<name>A0A0N4U2K3_DRAME</name>
<dbReference type="WBParaSite" id="DME_0000091301-mRNA-1">
    <property type="protein sequence ID" value="DME_0000091301-mRNA-1"/>
    <property type="gene ID" value="DME_0000091301"/>
</dbReference>
<gene>
    <name evidence="1" type="ORF">DME_LOCUS5273</name>
</gene>
<sequence>MVDKELAAKLERRLASLSSTSSMDADMQSPNILPAPLPSGKFEFFPYSVAVDETIDMDELIGKELDKTSNIRDQVIQNNPQQLDPNKNGFLQKGALPLRDEIFGKDGDNPPSDVSKIASIQQQNNYIVGKPMESPGSLSPNISNESQYETPFRKCTAPIVPIVHHKNIARSISMQSDESSLRMVS</sequence>
<proteinExistence type="predicted"/>
<dbReference type="AlphaFoldDB" id="A0A0N4U2K3"/>
<dbReference type="Proteomes" id="UP000038040">
    <property type="component" value="Unplaced"/>
</dbReference>
<organism evidence="2 4">
    <name type="scientific">Dracunculus medinensis</name>
    <name type="common">Guinea worm</name>
    <dbReference type="NCBI Taxonomy" id="318479"/>
    <lineage>
        <taxon>Eukaryota</taxon>
        <taxon>Metazoa</taxon>
        <taxon>Ecdysozoa</taxon>
        <taxon>Nematoda</taxon>
        <taxon>Chromadorea</taxon>
        <taxon>Rhabditida</taxon>
        <taxon>Spirurina</taxon>
        <taxon>Dracunculoidea</taxon>
        <taxon>Dracunculidae</taxon>
        <taxon>Dracunculus</taxon>
    </lineage>
</organism>
<reference evidence="1 3" key="2">
    <citation type="submission" date="2018-11" db="EMBL/GenBank/DDBJ databases">
        <authorList>
            <consortium name="Pathogen Informatics"/>
        </authorList>
    </citation>
    <scope>NUCLEOTIDE SEQUENCE [LARGE SCALE GENOMIC DNA]</scope>
</reference>
<evidence type="ECO:0000313" key="1">
    <source>
        <dbReference type="EMBL" id="VDN55300.1"/>
    </source>
</evidence>
<accession>A0A0N4U2K3</accession>
<dbReference type="Proteomes" id="UP000274756">
    <property type="component" value="Unassembled WGS sequence"/>
</dbReference>